<feature type="transmembrane region" description="Helical" evidence="9">
    <location>
        <begin position="200"/>
        <end position="220"/>
    </location>
</feature>
<protein>
    <recommendedName>
        <fullName evidence="2">histidine kinase</fullName>
        <ecNumber evidence="2">2.7.13.3</ecNumber>
    </recommendedName>
</protein>
<keyword evidence="5" id="KW-0547">Nucleotide-binding</keyword>
<keyword evidence="3" id="KW-0597">Phosphoprotein</keyword>
<feature type="transmembrane region" description="Helical" evidence="9">
    <location>
        <begin position="34"/>
        <end position="56"/>
    </location>
</feature>
<dbReference type="InterPro" id="IPR005467">
    <property type="entry name" value="His_kinase_dom"/>
</dbReference>
<proteinExistence type="predicted"/>
<evidence type="ECO:0000256" key="2">
    <source>
        <dbReference type="ARBA" id="ARBA00012438"/>
    </source>
</evidence>
<feature type="transmembrane region" description="Helical" evidence="9">
    <location>
        <begin position="135"/>
        <end position="153"/>
    </location>
</feature>
<name>A0AA42DQN2_9FIRM</name>
<dbReference type="FunFam" id="3.30.565.10:FF:000037">
    <property type="entry name" value="Hybrid sensor histidine kinase/response regulator"/>
    <property type="match status" value="1"/>
</dbReference>
<dbReference type="RefSeq" id="WP_271013240.1">
    <property type="nucleotide sequence ID" value="NZ_JAQIFT010000062.1"/>
</dbReference>
<organism evidence="11 12">
    <name type="scientific">Holtiella tumoricola</name>
    <dbReference type="NCBI Taxonomy" id="3018743"/>
    <lineage>
        <taxon>Bacteria</taxon>
        <taxon>Bacillati</taxon>
        <taxon>Bacillota</taxon>
        <taxon>Clostridia</taxon>
        <taxon>Lachnospirales</taxon>
        <taxon>Cellulosilyticaceae</taxon>
        <taxon>Holtiella</taxon>
    </lineage>
</organism>
<dbReference type="PROSITE" id="PS50109">
    <property type="entry name" value="HIS_KIN"/>
    <property type="match status" value="1"/>
</dbReference>
<keyword evidence="7" id="KW-0067">ATP-binding</keyword>
<dbReference type="Gene3D" id="3.30.565.10">
    <property type="entry name" value="Histidine kinase-like ATPase, C-terminal domain"/>
    <property type="match status" value="1"/>
</dbReference>
<dbReference type="InterPro" id="IPR003594">
    <property type="entry name" value="HATPase_dom"/>
</dbReference>
<dbReference type="SMART" id="SM00387">
    <property type="entry name" value="HATPase_c"/>
    <property type="match status" value="1"/>
</dbReference>
<dbReference type="Pfam" id="PF02518">
    <property type="entry name" value="HATPase_c"/>
    <property type="match status" value="1"/>
</dbReference>
<dbReference type="Gene3D" id="3.30.450.20">
    <property type="entry name" value="PAS domain"/>
    <property type="match status" value="1"/>
</dbReference>
<dbReference type="EMBL" id="JAQIFT010000062">
    <property type="protein sequence ID" value="MDA3733405.1"/>
    <property type="molecule type" value="Genomic_DNA"/>
</dbReference>
<dbReference type="CDD" id="cd00075">
    <property type="entry name" value="HATPase"/>
    <property type="match status" value="1"/>
</dbReference>
<feature type="transmembrane region" description="Helical" evidence="9">
    <location>
        <begin position="63"/>
        <end position="85"/>
    </location>
</feature>
<evidence type="ECO:0000313" key="12">
    <source>
        <dbReference type="Proteomes" id="UP001169242"/>
    </source>
</evidence>
<keyword evidence="9" id="KW-0812">Transmembrane</keyword>
<accession>A0AA42DQN2</accession>
<dbReference type="GO" id="GO:0000155">
    <property type="term" value="F:phosphorelay sensor kinase activity"/>
    <property type="evidence" value="ECO:0007669"/>
    <property type="project" value="InterPro"/>
</dbReference>
<dbReference type="GO" id="GO:0005524">
    <property type="term" value="F:ATP binding"/>
    <property type="evidence" value="ECO:0007669"/>
    <property type="project" value="UniProtKB-KW"/>
</dbReference>
<dbReference type="SUPFAM" id="SSF47384">
    <property type="entry name" value="Homodimeric domain of signal transducing histidine kinase"/>
    <property type="match status" value="1"/>
</dbReference>
<evidence type="ECO:0000256" key="3">
    <source>
        <dbReference type="ARBA" id="ARBA00022553"/>
    </source>
</evidence>
<dbReference type="AlphaFoldDB" id="A0AA42DQN2"/>
<keyword evidence="4" id="KW-0808">Transferase</keyword>
<dbReference type="Gene3D" id="1.10.287.130">
    <property type="match status" value="1"/>
</dbReference>
<dbReference type="PRINTS" id="PR00344">
    <property type="entry name" value="BCTRLSENSOR"/>
</dbReference>
<dbReference type="PANTHER" id="PTHR43547:SF2">
    <property type="entry name" value="HYBRID SIGNAL TRANSDUCTION HISTIDINE KINASE C"/>
    <property type="match status" value="1"/>
</dbReference>
<dbReference type="SMART" id="SM00388">
    <property type="entry name" value="HisKA"/>
    <property type="match status" value="1"/>
</dbReference>
<feature type="transmembrane region" description="Helical" evidence="9">
    <location>
        <begin position="159"/>
        <end position="179"/>
    </location>
</feature>
<dbReference type="Pfam" id="PF00512">
    <property type="entry name" value="HisKA"/>
    <property type="match status" value="1"/>
</dbReference>
<comment type="catalytic activity">
    <reaction evidence="1">
        <text>ATP + protein L-histidine = ADP + protein N-phospho-L-histidine.</text>
        <dbReference type="EC" id="2.7.13.3"/>
    </reaction>
</comment>
<feature type="transmembrane region" description="Helical" evidence="9">
    <location>
        <begin position="105"/>
        <end position="123"/>
    </location>
</feature>
<keyword evidence="8" id="KW-0902">Two-component regulatory system</keyword>
<keyword evidence="9" id="KW-0472">Membrane</keyword>
<evidence type="ECO:0000313" key="11">
    <source>
        <dbReference type="EMBL" id="MDA3733405.1"/>
    </source>
</evidence>
<sequence length="676" mass="78318">MKKILSFSMSKIIYAFCIFNITYLFFFVDLKQAYTMYLACVLLLSCLIVATSLFSLDAHNSALLCTIGCMNGGSFLFLTLNLLLLNFRFSWPLTDEVYTEFFNCFIIFIMLFCIATILVFKYFNHPHKRKFICNIYLLGTLIVFTIHQTITPFNITNNLFALPILYYIILCIILCFLMLCMAYHIGDTKNLFVQKANRKIFFYLLTLSMLIIIGFVLSLYTGIKYAYLYMIYQLTLMVAFFKLVSQDSIIQYSKDLTQKLELYNESTTLMNHYLQHMSEENESIQKQFQYVDTLYSQMMFFYPNALFVIVDHNIYHSNEHGRILLKASDTQDILYTPFMNYIAIEDRDLVEQIIQSLYKHAQEHATIEVKMNTSTSEQVDVELYLTLSHANEPRAIIASAKDISYKKHQDKLQQDIALEKLKLEFFCTISHELKTPVNIIYSATQLQNNLITQGEYDKISTYNTMINQNCMRLLRLLNNFLDINRIESHFFNVSKRTINIVDLTENILGSTLSYMERKNISALFDTEEEEIFCTIDTDLLERSLLNLLSNAIKYTPEGGHIDVFITAENNQACIHIKDTGVGIPPESQKVIFERFTRIENGLIRKAEGAGIGLSLVKSFVELNNGIIEVSSVVNEGTEFIIRLPIEINFAHLMDSNYIHTLHSEKVDIEFSDVYLN</sequence>
<comment type="caution">
    <text evidence="11">The sequence shown here is derived from an EMBL/GenBank/DDBJ whole genome shotgun (WGS) entry which is preliminary data.</text>
</comment>
<evidence type="ECO:0000256" key="7">
    <source>
        <dbReference type="ARBA" id="ARBA00022840"/>
    </source>
</evidence>
<keyword evidence="12" id="KW-1185">Reference proteome</keyword>
<evidence type="ECO:0000256" key="5">
    <source>
        <dbReference type="ARBA" id="ARBA00022741"/>
    </source>
</evidence>
<feature type="transmembrane region" description="Helical" evidence="9">
    <location>
        <begin position="12"/>
        <end position="28"/>
    </location>
</feature>
<dbReference type="InterPro" id="IPR004358">
    <property type="entry name" value="Sig_transdc_His_kin-like_C"/>
</dbReference>
<keyword evidence="6 11" id="KW-0418">Kinase</keyword>
<dbReference type="InterPro" id="IPR036890">
    <property type="entry name" value="HATPase_C_sf"/>
</dbReference>
<gene>
    <name evidence="11" type="ORF">PBV87_18155</name>
</gene>
<feature type="domain" description="Histidine kinase" evidence="10">
    <location>
        <begin position="428"/>
        <end position="647"/>
    </location>
</feature>
<evidence type="ECO:0000256" key="6">
    <source>
        <dbReference type="ARBA" id="ARBA00022777"/>
    </source>
</evidence>
<dbReference type="PANTHER" id="PTHR43547">
    <property type="entry name" value="TWO-COMPONENT HISTIDINE KINASE"/>
    <property type="match status" value="1"/>
</dbReference>
<evidence type="ECO:0000259" key="10">
    <source>
        <dbReference type="PROSITE" id="PS50109"/>
    </source>
</evidence>
<reference evidence="11" key="1">
    <citation type="journal article" date="2023" name="Int. J. Syst. Evol. Microbiol.">
        <title>&lt;i&gt;Holtiella tumoricola&lt;/i&gt; gen. nov. sp. nov., isolated from a human clinical sample.</title>
        <authorList>
            <person name="Allen-Vercoe E."/>
            <person name="Daigneault M.C."/>
            <person name="Vancuren S.J."/>
            <person name="Cochrane K."/>
            <person name="O'Neal L.L."/>
            <person name="Sankaranarayanan K."/>
            <person name="Lawson P.A."/>
        </authorList>
    </citation>
    <scope>NUCLEOTIDE SEQUENCE</scope>
    <source>
        <strain evidence="11">CC70A</strain>
    </source>
</reference>
<dbReference type="EC" id="2.7.13.3" evidence="2"/>
<dbReference type="CDD" id="cd00082">
    <property type="entry name" value="HisKA"/>
    <property type="match status" value="1"/>
</dbReference>
<keyword evidence="9" id="KW-1133">Transmembrane helix</keyword>
<evidence type="ECO:0000256" key="8">
    <source>
        <dbReference type="ARBA" id="ARBA00023012"/>
    </source>
</evidence>
<evidence type="ECO:0000256" key="9">
    <source>
        <dbReference type="SAM" id="Phobius"/>
    </source>
</evidence>
<dbReference type="InterPro" id="IPR003661">
    <property type="entry name" value="HisK_dim/P_dom"/>
</dbReference>
<evidence type="ECO:0000256" key="4">
    <source>
        <dbReference type="ARBA" id="ARBA00022679"/>
    </source>
</evidence>
<evidence type="ECO:0000256" key="1">
    <source>
        <dbReference type="ARBA" id="ARBA00000085"/>
    </source>
</evidence>
<dbReference type="SUPFAM" id="SSF55874">
    <property type="entry name" value="ATPase domain of HSP90 chaperone/DNA topoisomerase II/histidine kinase"/>
    <property type="match status" value="1"/>
</dbReference>
<dbReference type="InterPro" id="IPR036097">
    <property type="entry name" value="HisK_dim/P_sf"/>
</dbReference>
<dbReference type="Proteomes" id="UP001169242">
    <property type="component" value="Unassembled WGS sequence"/>
</dbReference>